<evidence type="ECO:0000313" key="6">
    <source>
        <dbReference type="Proteomes" id="UP000563524"/>
    </source>
</evidence>
<evidence type="ECO:0000313" key="5">
    <source>
        <dbReference type="EMBL" id="MBB4658038.1"/>
    </source>
</evidence>
<dbReference type="SUPFAM" id="SSF52972">
    <property type="entry name" value="ITPase-like"/>
    <property type="match status" value="1"/>
</dbReference>
<proteinExistence type="inferred from homology"/>
<dbReference type="PANTHER" id="PTHR43213">
    <property type="entry name" value="BIFUNCTIONAL DTTP/UTP PYROPHOSPHATASE/METHYLTRANSFERASE PROTEIN-RELATED"/>
    <property type="match status" value="1"/>
</dbReference>
<name>A0A840I1G9_9PROT</name>
<evidence type="ECO:0000256" key="3">
    <source>
        <dbReference type="ARBA" id="ARBA00023080"/>
    </source>
</evidence>
<organism evidence="5 6">
    <name type="scientific">Parvularcula dongshanensis</name>
    <dbReference type="NCBI Taxonomy" id="1173995"/>
    <lineage>
        <taxon>Bacteria</taxon>
        <taxon>Pseudomonadati</taxon>
        <taxon>Pseudomonadota</taxon>
        <taxon>Alphaproteobacteria</taxon>
        <taxon>Parvularculales</taxon>
        <taxon>Parvularculaceae</taxon>
        <taxon>Parvularcula</taxon>
    </lineage>
</organism>
<comment type="similarity">
    <text evidence="4">Belongs to the Maf family.</text>
</comment>
<dbReference type="RefSeq" id="WP_183815577.1">
    <property type="nucleotide sequence ID" value="NZ_JACHOB010000001.1"/>
</dbReference>
<dbReference type="GO" id="GO:0009117">
    <property type="term" value="P:nucleotide metabolic process"/>
    <property type="evidence" value="ECO:0007669"/>
    <property type="project" value="UniProtKB-KW"/>
</dbReference>
<comment type="caution">
    <text evidence="5">The sequence shown here is derived from an EMBL/GenBank/DDBJ whole genome shotgun (WGS) entry which is preliminary data.</text>
</comment>
<comment type="catalytic activity">
    <reaction evidence="4">
        <text>a ribonucleoside 5'-triphosphate + H2O = a ribonucleoside 5'-phosphate + diphosphate + H(+)</text>
        <dbReference type="Rhea" id="RHEA:23996"/>
        <dbReference type="ChEBI" id="CHEBI:15377"/>
        <dbReference type="ChEBI" id="CHEBI:15378"/>
        <dbReference type="ChEBI" id="CHEBI:33019"/>
        <dbReference type="ChEBI" id="CHEBI:58043"/>
        <dbReference type="ChEBI" id="CHEBI:61557"/>
        <dbReference type="EC" id="3.6.1.9"/>
    </reaction>
</comment>
<comment type="catalytic activity">
    <reaction evidence="4">
        <text>a 2'-deoxyribonucleoside 5'-triphosphate + H2O = a 2'-deoxyribonucleoside 5'-phosphate + diphosphate + H(+)</text>
        <dbReference type="Rhea" id="RHEA:44644"/>
        <dbReference type="ChEBI" id="CHEBI:15377"/>
        <dbReference type="ChEBI" id="CHEBI:15378"/>
        <dbReference type="ChEBI" id="CHEBI:33019"/>
        <dbReference type="ChEBI" id="CHEBI:61560"/>
        <dbReference type="ChEBI" id="CHEBI:65317"/>
        <dbReference type="EC" id="3.6.1.9"/>
    </reaction>
</comment>
<sequence length="192" mass="20812">MKILLASQSASRRAILTSAGIPFEARAAHVDEAAVKARHEGDPASLALRLAEMKALALPAPGALVVGGDQVLEFEGRAYDKPASREEAADRLCAMAGRTHYLRSGLCLALDGAVVWRHASSSMLTMRPMTRREVEDYLTEAGEGVLRTVGAYELEALGARLFARVEGDYFAILGLDLLPLLAELRRREALPW</sequence>
<evidence type="ECO:0000256" key="2">
    <source>
        <dbReference type="ARBA" id="ARBA00022801"/>
    </source>
</evidence>
<dbReference type="InterPro" id="IPR029001">
    <property type="entry name" value="ITPase-like_fam"/>
</dbReference>
<dbReference type="Proteomes" id="UP000563524">
    <property type="component" value="Unassembled WGS sequence"/>
</dbReference>
<evidence type="ECO:0000256" key="4">
    <source>
        <dbReference type="HAMAP-Rule" id="MF_00528"/>
    </source>
</evidence>
<comment type="function">
    <text evidence="4">Nucleoside triphosphate pyrophosphatase. May have a dual role in cell division arrest and in preventing the incorporation of modified nucleotides into cellular nucleic acids.</text>
</comment>
<keyword evidence="3 4" id="KW-0546">Nucleotide metabolism</keyword>
<protein>
    <recommendedName>
        <fullName evidence="4">Nucleoside triphosphate pyrophosphatase</fullName>
        <ecNumber evidence="4">3.6.1.9</ecNumber>
    </recommendedName>
    <alternativeName>
        <fullName evidence="4">Nucleotide pyrophosphatase</fullName>
        <shortName evidence="4">Nucleotide PPase</shortName>
    </alternativeName>
</protein>
<dbReference type="EC" id="3.6.1.9" evidence="4"/>
<dbReference type="PIRSF" id="PIRSF006305">
    <property type="entry name" value="Maf"/>
    <property type="match status" value="1"/>
</dbReference>
<dbReference type="GO" id="GO:0047429">
    <property type="term" value="F:nucleoside triphosphate diphosphatase activity"/>
    <property type="evidence" value="ECO:0007669"/>
    <property type="project" value="UniProtKB-EC"/>
</dbReference>
<keyword evidence="2 4" id="KW-0378">Hydrolase</keyword>
<dbReference type="InterPro" id="IPR003697">
    <property type="entry name" value="Maf-like"/>
</dbReference>
<accession>A0A840I1G9</accession>
<dbReference type="CDD" id="cd00555">
    <property type="entry name" value="Maf"/>
    <property type="match status" value="1"/>
</dbReference>
<dbReference type="GO" id="GO:0005737">
    <property type="term" value="C:cytoplasm"/>
    <property type="evidence" value="ECO:0007669"/>
    <property type="project" value="UniProtKB-SubCell"/>
</dbReference>
<comment type="subcellular location">
    <subcellularLocation>
        <location evidence="4">Cytoplasm</location>
    </subcellularLocation>
</comment>
<dbReference type="HAMAP" id="MF_00528">
    <property type="entry name" value="Maf"/>
    <property type="match status" value="1"/>
</dbReference>
<gene>
    <name evidence="5" type="ORF">GGQ59_000538</name>
</gene>
<keyword evidence="4" id="KW-0963">Cytoplasm</keyword>
<comment type="caution">
    <text evidence="4">Lacks conserved residue(s) required for the propagation of feature annotation.</text>
</comment>
<keyword evidence="6" id="KW-1185">Reference proteome</keyword>
<feature type="active site" description="Proton acceptor" evidence="4">
    <location>
        <position position="69"/>
    </location>
</feature>
<dbReference type="Pfam" id="PF02545">
    <property type="entry name" value="Maf"/>
    <property type="match status" value="1"/>
</dbReference>
<reference evidence="5 6" key="1">
    <citation type="submission" date="2020-08" db="EMBL/GenBank/DDBJ databases">
        <title>Genomic Encyclopedia of Type Strains, Phase IV (KMG-IV): sequencing the most valuable type-strain genomes for metagenomic binning, comparative biology and taxonomic classification.</title>
        <authorList>
            <person name="Goeker M."/>
        </authorList>
    </citation>
    <scope>NUCLEOTIDE SEQUENCE [LARGE SCALE GENOMIC DNA]</scope>
    <source>
        <strain evidence="5 6">DSM 102850</strain>
    </source>
</reference>
<comment type="cofactor">
    <cofactor evidence="1 4">
        <name>a divalent metal cation</name>
        <dbReference type="ChEBI" id="CHEBI:60240"/>
    </cofactor>
</comment>
<dbReference type="Gene3D" id="3.90.950.10">
    <property type="match status" value="1"/>
</dbReference>
<evidence type="ECO:0000256" key="1">
    <source>
        <dbReference type="ARBA" id="ARBA00001968"/>
    </source>
</evidence>
<dbReference type="EMBL" id="JACHOB010000001">
    <property type="protein sequence ID" value="MBB4658038.1"/>
    <property type="molecule type" value="Genomic_DNA"/>
</dbReference>
<dbReference type="AlphaFoldDB" id="A0A840I1G9"/>
<dbReference type="PANTHER" id="PTHR43213:SF5">
    <property type="entry name" value="BIFUNCTIONAL DTTP_UTP PYROPHOSPHATASE_METHYLTRANSFERASE PROTEIN-RELATED"/>
    <property type="match status" value="1"/>
</dbReference>